<dbReference type="Gene3D" id="3.40.50.150">
    <property type="entry name" value="Vaccinia Virus protein VP39"/>
    <property type="match status" value="1"/>
</dbReference>
<proteinExistence type="predicted"/>
<evidence type="ECO:0000313" key="3">
    <source>
        <dbReference type="Proteomes" id="UP000655830"/>
    </source>
</evidence>
<dbReference type="GO" id="GO:0032259">
    <property type="term" value="P:methylation"/>
    <property type="evidence" value="ECO:0007669"/>
    <property type="project" value="UniProtKB-KW"/>
</dbReference>
<keyword evidence="3" id="KW-1185">Reference proteome</keyword>
<dbReference type="EMBL" id="JACRSY010000089">
    <property type="protein sequence ID" value="MBC8581742.1"/>
    <property type="molecule type" value="Genomic_DNA"/>
</dbReference>
<dbReference type="InterPro" id="IPR029063">
    <property type="entry name" value="SAM-dependent_MTases_sf"/>
</dbReference>
<accession>A0A926ENX9</accession>
<dbReference type="Proteomes" id="UP000655830">
    <property type="component" value="Unassembled WGS sequence"/>
</dbReference>
<evidence type="ECO:0000313" key="2">
    <source>
        <dbReference type="EMBL" id="MBC8581742.1"/>
    </source>
</evidence>
<keyword evidence="2" id="KW-0808">Transferase</keyword>
<dbReference type="InterPro" id="IPR015985">
    <property type="entry name" value="TehB-like_dom"/>
</dbReference>
<evidence type="ECO:0000259" key="1">
    <source>
        <dbReference type="Pfam" id="PF03848"/>
    </source>
</evidence>
<feature type="domain" description="Tellurite resistance methyltransferase TehB-like" evidence="1">
    <location>
        <begin position="37"/>
        <end position="103"/>
    </location>
</feature>
<dbReference type="CDD" id="cd02440">
    <property type="entry name" value="AdoMet_MTases"/>
    <property type="match status" value="1"/>
</dbReference>
<dbReference type="AlphaFoldDB" id="A0A926ENX9"/>
<dbReference type="Pfam" id="PF03848">
    <property type="entry name" value="TehB"/>
    <property type="match status" value="1"/>
</dbReference>
<keyword evidence="2" id="KW-0489">Methyltransferase</keyword>
<dbReference type="RefSeq" id="WP_249334809.1">
    <property type="nucleotide sequence ID" value="NZ_JACRSY010000089.1"/>
</dbReference>
<comment type="caution">
    <text evidence="2">The sequence shown here is derived from an EMBL/GenBank/DDBJ whole genome shotgun (WGS) entry which is preliminary data.</text>
</comment>
<reference evidence="2" key="1">
    <citation type="submission" date="2020-08" db="EMBL/GenBank/DDBJ databases">
        <title>Genome public.</title>
        <authorList>
            <person name="Liu C."/>
            <person name="Sun Q."/>
        </authorList>
    </citation>
    <scope>NUCLEOTIDE SEQUENCE</scope>
    <source>
        <strain evidence="2">NSJ-12</strain>
    </source>
</reference>
<sequence length="187" mass="22379">MKYMGDSDWWNTRFKDRKLNIMMHEKRLEDDLIYFPTKGKILDIACGDGRNAIYLARLGYEVIALDFCEEALNRLNYFIEKESLKIQTKLLDLSKDDSFINLDKVEGIIINHYRLKPKLYSNLMNYVNNDGILWVNGFIQIPTDNPNITELDILRESDFTSLNTYRLENKEIYEINQRKFMRCIWRK</sequence>
<dbReference type="SUPFAM" id="SSF53335">
    <property type="entry name" value="S-adenosyl-L-methionine-dependent methyltransferases"/>
    <property type="match status" value="1"/>
</dbReference>
<protein>
    <submittedName>
        <fullName evidence="2">Methyltransferase domain-containing protein</fullName>
    </submittedName>
</protein>
<name>A0A926ENX9_9FIRM</name>
<gene>
    <name evidence="2" type="ORF">H8718_19920</name>
</gene>
<dbReference type="GO" id="GO:0008168">
    <property type="term" value="F:methyltransferase activity"/>
    <property type="evidence" value="ECO:0007669"/>
    <property type="project" value="UniProtKB-KW"/>
</dbReference>
<organism evidence="2 3">
    <name type="scientific">Zhenhengia yiwuensis</name>
    <dbReference type="NCBI Taxonomy" id="2763666"/>
    <lineage>
        <taxon>Bacteria</taxon>
        <taxon>Bacillati</taxon>
        <taxon>Bacillota</taxon>
        <taxon>Clostridia</taxon>
        <taxon>Lachnospirales</taxon>
        <taxon>Lachnospiraceae</taxon>
        <taxon>Zhenhengia</taxon>
    </lineage>
</organism>